<gene>
    <name evidence="1" type="ORF">O0S08_33960</name>
</gene>
<dbReference type="Gene3D" id="2.60.40.10">
    <property type="entry name" value="Immunoglobulins"/>
    <property type="match status" value="4"/>
</dbReference>
<name>A0ABY7GW87_9BACT</name>
<dbReference type="Proteomes" id="UP001164459">
    <property type="component" value="Chromosome"/>
</dbReference>
<sequence>MIRIRPVQLEALNSQNDRELVEFARESLPEKDAPGSEEVAREVVQTGTKKSNQYGLVNCQDIGRYIAFMNGLGRGFDTDPRYPWAAETLQREDLEDEHRLPALLGEVKGSSSGSQVSLGVKRKIEEVYKRADGLPQVPPDGVIPCVRKRKRRIVMPVVVYIRESPRVRLRLPRHGGAAPSATLHAVGYPDGGQYVWRGAGGWVMGVVQTVVHHDTLTVDGLARGSTQVRVDYTTPNGTDRATCWIDVVAPAIATMTLLDFDTVVRERQDEDSEEEEEPLAVAIDNVGSDVLVLDRIAFAAPTHDFTIVAAPADGSTVAVGGRAVVRVRCHPTQDGVRTAQLVVDCDDPLRPSVTIDLRGRGISPQIQVDEALLFGSVLLDGAGTKWLRITNVGEAPLRLRGLVEAAAFKPGSAERTRLAPGESTRALVRYTPTLEGDEEDVVQVASNDPARPLVDVRVVGVGIRPRLAIGPIDDFGGVTIGKTSGQPQQLVLANIGTAPLTVGPFAPGGPHASDFGTNIDLQVAWTLSPGQSRALPLAFRPGDRGKRRAALTFPSTDTDHLDNSVSLTGTGLRPQLEVDAIAFTDIVLLHGETDKSTMAQVTVRNVGDDGSLLDVLDVVLQGGDAERFEPTFTAMRGIAKDEARTFTVRLKPPGRGSFTSELRFASNDPGGAVLGRVTGKCIGPILDVQPGALVFATVPLGGSPPTDLTVTVRNVGDSPLVVTNVAVRGGSTIFAAPDGRPGAPILPQQTATIRVTAAPDSAQALQTGILDIVSTGGLGAVALEASAYDLAVFSATNGTVAPGVTDADFHFTVHDPKGVVTAARIEILHPTKATVIHTLGGLPHAHNVDNAQAWRGDVSDPADHIQGFILHRNTSYTARATITRGTDPPRSKTCTITVAAVGELLVEVVRHDGAAVGGRVTFQLQNMTTTAVTGPYTTQARTGPEREELLVQGLTAAQYTIQILTIHGQPLATYLAAATLKFAPDQAGRTCAKVVVGARATASFSLTQYTHVQFIGFHATPTGTNRTTTTPNVMATYLGEADDREDMIARCEVMKEAMRAAVADTTNVDASATVLKVFMAPEFYFRGQGGGYPNEIVEEIAAQMLAEASQAQYDDWVFVYGTAIGYFKHGDMVKERHNLRITAVAGGPPQRVRVKANPALPSHQKSSVAVCGRIQPGAQTPVRWKLVQGVNSARIWSSTFIAADEYELELLNGSPLLANGAVELVEPLTTEIFNIALVQRGGTSPGGQRDLLVYKDYVSSIDFLGRHHPDVDGDFYGGLNTHLADIHGTGERFILPTAGSIDVYSTDRNPSATGGTSEQNRSGLGGGSLFTMAGINFGIEVCLDHLSARLNTYAGNATPGDAVPQIHLIPSWGMTIAQGPIYTVANGLVFNVDGRTGSPPQAGTFVGNYRCPDHPHHGNLIAGPSPIHCAQQHYECGAGHPHYQTGTHCTRCQAALQQWYQCTTPHQGWSANCSECGAAGTVGGQACPTHPWIAGPGPCSTCATATVDWYQCPNNPHWFAGACPKGHAVAAYPRRMCPTGHPHTEYAAGNCCDCGAALALVQRKLDNNWTNLAAIVTAAAVPDPGGPYAVNDQSVITRTVVTDLTAGRVTSDTTVVTPPGQAPIDIPVAPLPVVAPTTDTGAFSNPRTRTWVSGPLTLTSVTQTVSNTVGTTQTDTTTITTTRTGNVQGQWANLFAQQGSLYIYPVRQLPDAATV</sequence>
<organism evidence="1 2">
    <name type="scientific">Nannocystis punicea</name>
    <dbReference type="NCBI Taxonomy" id="2995304"/>
    <lineage>
        <taxon>Bacteria</taxon>
        <taxon>Pseudomonadati</taxon>
        <taxon>Myxococcota</taxon>
        <taxon>Polyangia</taxon>
        <taxon>Nannocystales</taxon>
        <taxon>Nannocystaceae</taxon>
        <taxon>Nannocystis</taxon>
    </lineage>
</organism>
<protein>
    <submittedName>
        <fullName evidence="1">Choice-of-anchor D domain-containing protein</fullName>
    </submittedName>
</protein>
<proteinExistence type="predicted"/>
<keyword evidence="2" id="KW-1185">Reference proteome</keyword>
<evidence type="ECO:0000313" key="2">
    <source>
        <dbReference type="Proteomes" id="UP001164459"/>
    </source>
</evidence>
<dbReference type="NCBIfam" id="NF012200">
    <property type="entry name" value="choice_anch_D"/>
    <property type="match status" value="2"/>
</dbReference>
<evidence type="ECO:0000313" key="1">
    <source>
        <dbReference type="EMBL" id="WAS91221.1"/>
    </source>
</evidence>
<dbReference type="InterPro" id="IPR013783">
    <property type="entry name" value="Ig-like_fold"/>
</dbReference>
<dbReference type="EMBL" id="CP114040">
    <property type="protein sequence ID" value="WAS91221.1"/>
    <property type="molecule type" value="Genomic_DNA"/>
</dbReference>
<dbReference type="RefSeq" id="WP_269033585.1">
    <property type="nucleotide sequence ID" value="NZ_CP114040.1"/>
</dbReference>
<accession>A0ABY7GW87</accession>
<reference evidence="1" key="1">
    <citation type="submission" date="2022-11" db="EMBL/GenBank/DDBJ databases">
        <title>Minimal conservation of predation-associated metabolite biosynthetic gene clusters underscores biosynthetic potential of Myxococcota including descriptions for ten novel species: Archangium lansinium sp. nov., Myxococcus landrumus sp. nov., Nannocystis bai.</title>
        <authorList>
            <person name="Ahearne A."/>
            <person name="Stevens C."/>
            <person name="Dowd S."/>
        </authorList>
    </citation>
    <scope>NUCLEOTIDE SEQUENCE</scope>
    <source>
        <strain evidence="1">Fl3</strain>
    </source>
</reference>